<dbReference type="Gene3D" id="3.20.20.30">
    <property type="entry name" value="Luciferase-like domain"/>
    <property type="match status" value="1"/>
</dbReference>
<comment type="caution">
    <text evidence="3">The sequence shown here is derived from an EMBL/GenBank/DDBJ whole genome shotgun (WGS) entry which is preliminary data.</text>
</comment>
<feature type="compositionally biased region" description="Basic and acidic residues" evidence="1">
    <location>
        <begin position="127"/>
        <end position="137"/>
    </location>
</feature>
<feature type="domain" description="Luciferase-like" evidence="2">
    <location>
        <begin position="188"/>
        <end position="343"/>
    </location>
</feature>
<dbReference type="SUPFAM" id="SSF51679">
    <property type="entry name" value="Bacterial luciferase-like"/>
    <property type="match status" value="1"/>
</dbReference>
<dbReference type="Proteomes" id="UP000192319">
    <property type="component" value="Unassembled WGS sequence"/>
</dbReference>
<dbReference type="RefSeq" id="WP_083137990.1">
    <property type="nucleotide sequence ID" value="NZ_JACKVH010000012.1"/>
</dbReference>
<evidence type="ECO:0000259" key="2">
    <source>
        <dbReference type="Pfam" id="PF00296"/>
    </source>
</evidence>
<dbReference type="GO" id="GO:0016705">
    <property type="term" value="F:oxidoreductase activity, acting on paired donors, with incorporation or reduction of molecular oxygen"/>
    <property type="evidence" value="ECO:0007669"/>
    <property type="project" value="InterPro"/>
</dbReference>
<dbReference type="Proteomes" id="UP001141650">
    <property type="component" value="Unassembled WGS sequence"/>
</dbReference>
<keyword evidence="5" id="KW-1185">Reference proteome</keyword>
<dbReference type="Pfam" id="PF00296">
    <property type="entry name" value="Bac_luciferase"/>
    <property type="match status" value="2"/>
</dbReference>
<accession>A0AA41XLL7</accession>
<evidence type="ECO:0000313" key="3">
    <source>
        <dbReference type="EMBL" id="MCV7378501.1"/>
    </source>
</evidence>
<dbReference type="CDD" id="cd00347">
    <property type="entry name" value="Flavin_utilizing_monoxygenases"/>
    <property type="match status" value="2"/>
</dbReference>
<dbReference type="EMBL" id="JACKVH010000012">
    <property type="protein sequence ID" value="MCV7378501.1"/>
    <property type="molecule type" value="Genomic_DNA"/>
</dbReference>
<evidence type="ECO:0000313" key="4">
    <source>
        <dbReference type="EMBL" id="OQZ90897.1"/>
    </source>
</evidence>
<dbReference type="InterPro" id="IPR036661">
    <property type="entry name" value="Luciferase-like_sf"/>
</dbReference>
<feature type="region of interest" description="Disordered" evidence="1">
    <location>
        <begin position="106"/>
        <end position="137"/>
    </location>
</feature>
<feature type="compositionally biased region" description="Basic residues" evidence="1">
    <location>
        <begin position="111"/>
        <end position="126"/>
    </location>
</feature>
<dbReference type="PANTHER" id="PTHR30137:SF6">
    <property type="entry name" value="LUCIFERASE-LIKE MONOOXYGENASE"/>
    <property type="match status" value="1"/>
</dbReference>
<organism evidence="3 6">
    <name type="scientific">Mycobacterium alsense</name>
    <dbReference type="NCBI Taxonomy" id="324058"/>
    <lineage>
        <taxon>Bacteria</taxon>
        <taxon>Bacillati</taxon>
        <taxon>Actinomycetota</taxon>
        <taxon>Actinomycetes</taxon>
        <taxon>Mycobacteriales</taxon>
        <taxon>Mycobacteriaceae</taxon>
        <taxon>Mycobacterium</taxon>
    </lineage>
</organism>
<evidence type="ECO:0000256" key="1">
    <source>
        <dbReference type="SAM" id="MobiDB-lite"/>
    </source>
</evidence>
<name>A0AA41XLL7_9MYCO</name>
<reference evidence="3" key="2">
    <citation type="submission" date="2020-07" db="EMBL/GenBank/DDBJ databases">
        <authorList>
            <person name="Pettersson B.M.F."/>
            <person name="Behra P.R.K."/>
            <person name="Ramesh M."/>
            <person name="Das S."/>
            <person name="Dasgupta S."/>
            <person name="Kirsebom L.A."/>
        </authorList>
    </citation>
    <scope>NUCLEOTIDE SEQUENCE</scope>
    <source>
        <strain evidence="3">CCUG 55640</strain>
    </source>
</reference>
<dbReference type="GO" id="GO:0005829">
    <property type="term" value="C:cytosol"/>
    <property type="evidence" value="ECO:0007669"/>
    <property type="project" value="TreeGrafter"/>
</dbReference>
<feature type="domain" description="Luciferase-like" evidence="2">
    <location>
        <begin position="7"/>
        <end position="117"/>
    </location>
</feature>
<reference evidence="3" key="3">
    <citation type="journal article" date="2022" name="BMC Genomics">
        <title>Comparative genome analysis of mycobacteria focusing on tRNA and non-coding RNA.</title>
        <authorList>
            <person name="Behra P.R.K."/>
            <person name="Pettersson B.M.F."/>
            <person name="Ramesh M."/>
            <person name="Das S."/>
            <person name="Dasgupta S."/>
            <person name="Kirsebom L.A."/>
        </authorList>
    </citation>
    <scope>NUCLEOTIDE SEQUENCE</scope>
    <source>
        <strain evidence="3">CCUG 55640</strain>
    </source>
</reference>
<sequence>MTPVPLSVLDLSPISAGGDAPTALRTTIELAQHAERWGYRRFWVAEHHFVAVASAAPAVLIGQIAAATNTIRVGSAAVQLSHTTAAAVVESFGMLDAFHPGRIDLGVGRSGQRRITKPRPRSPAKRRPPEPPREWREVDGVVIPPPFDLRALLGSGRVRATMAILQQPEAVAPDFSEQLGDIMAMLAGTYEVDGFDVHAVPGEGAALTPWIFGSSRGRSAREAGARGLPFVASYHLTPATALEAIDAYRDAFVPSPARPRPYVVVSADIVVADDSATAKHLASSYGHWVYSIRAGDGAVPYPDPDDCAPLTDEQLAVVIDRVATQFVGDADEVADRLAALQRVTGADELVITSVTHRREDRLRSHELIAKRWGLGE</sequence>
<gene>
    <name evidence="4" type="ORF">BST11_10910</name>
    <name evidence="3" type="ORF">H7K38_07515</name>
</gene>
<proteinExistence type="predicted"/>
<dbReference type="InterPro" id="IPR011251">
    <property type="entry name" value="Luciferase-like_dom"/>
</dbReference>
<dbReference type="EMBL" id="MVHD01000014">
    <property type="protein sequence ID" value="OQZ90897.1"/>
    <property type="molecule type" value="Genomic_DNA"/>
</dbReference>
<evidence type="ECO:0000313" key="6">
    <source>
        <dbReference type="Proteomes" id="UP001141650"/>
    </source>
</evidence>
<evidence type="ECO:0000313" key="5">
    <source>
        <dbReference type="Proteomes" id="UP000192319"/>
    </source>
</evidence>
<protein>
    <submittedName>
        <fullName evidence="3">LLM class flavin-dependent oxidoreductase</fullName>
    </submittedName>
    <submittedName>
        <fullName evidence="4">Luciferase family oxidoreductase</fullName>
    </submittedName>
</protein>
<dbReference type="PANTHER" id="PTHR30137">
    <property type="entry name" value="LUCIFERASE-LIKE MONOOXYGENASE"/>
    <property type="match status" value="1"/>
</dbReference>
<dbReference type="AlphaFoldDB" id="A0AA41XLL7"/>
<reference evidence="4 5" key="1">
    <citation type="submission" date="2017-02" db="EMBL/GenBank/DDBJ databases">
        <title>The new phylogeny of genus Mycobacterium.</title>
        <authorList>
            <person name="Tortoli E."/>
            <person name="Trovato A."/>
            <person name="Cirillo D.M."/>
        </authorList>
    </citation>
    <scope>NUCLEOTIDE SEQUENCE [LARGE SCALE GENOMIC DNA]</scope>
    <source>
        <strain evidence="4 5">DSM 45230</strain>
    </source>
</reference>
<dbReference type="InterPro" id="IPR050766">
    <property type="entry name" value="Bact_Lucif_Oxidored"/>
</dbReference>